<comment type="similarity">
    <text evidence="1 2">Belongs to the serpin family.</text>
</comment>
<evidence type="ECO:0000313" key="5">
    <source>
        <dbReference type="Proteomes" id="UP001457282"/>
    </source>
</evidence>
<evidence type="ECO:0000313" key="4">
    <source>
        <dbReference type="EMBL" id="KAK9926466.1"/>
    </source>
</evidence>
<dbReference type="InterPro" id="IPR000215">
    <property type="entry name" value="Serpin_fam"/>
</dbReference>
<protein>
    <recommendedName>
        <fullName evidence="3">Serpin domain-containing protein</fullName>
    </recommendedName>
</protein>
<dbReference type="PANTHER" id="PTHR11461">
    <property type="entry name" value="SERINE PROTEASE INHIBITOR, SERPIN"/>
    <property type="match status" value="1"/>
</dbReference>
<sequence length="387" mass="43096">MDLRESIKNQTDVALGITRQLLLTEGKNMNMVYSPLSIHVVLSLIVAGSTKGHTQDEMLTFLKSKSTEQLNDLASNLIPLVLADGSPSGGPCLSYANGVWVEKSLPVKASFKQVLDNAYRAVLEQVDFKDKYEEARCEVNSWAEKETRGLIKDLLPRGTVGSYTRIILANALYFKGAWDQNFNESRTNMFDFYLLDGRSVKAPFMTSWKRQFVRALDGFKVLKLPYKQGRDHIRRYSMYVFLPNARDGLPALVERACSESGFLDRYLPSETVAVDKFLIPKFKISSGFEVCKVLQALGLELPCLSEMVVGDDPVVSLIIHKAFIEVNEEGTEAAAATACVAMFGCAAPPPVIRKIDFVADHPFLFLIREEVTGTVMFIGHVLHPIAD</sequence>
<accession>A0AAW1WR33</accession>
<dbReference type="InterPro" id="IPR036186">
    <property type="entry name" value="Serpin_sf"/>
</dbReference>
<dbReference type="Gene3D" id="2.30.39.10">
    <property type="entry name" value="Alpha-1-antitrypsin, domain 1"/>
    <property type="match status" value="1"/>
</dbReference>
<feature type="domain" description="Serpin" evidence="3">
    <location>
        <begin position="15"/>
        <end position="384"/>
    </location>
</feature>
<dbReference type="InterPro" id="IPR042178">
    <property type="entry name" value="Serpin_sf_1"/>
</dbReference>
<keyword evidence="5" id="KW-1185">Reference proteome</keyword>
<dbReference type="InterPro" id="IPR023795">
    <property type="entry name" value="Serpin_CS"/>
</dbReference>
<reference evidence="4 5" key="1">
    <citation type="journal article" date="2023" name="G3 (Bethesda)">
        <title>A chromosome-length genome assembly and annotation of blackberry (Rubus argutus, cv. 'Hillquist').</title>
        <authorList>
            <person name="Bruna T."/>
            <person name="Aryal R."/>
            <person name="Dudchenko O."/>
            <person name="Sargent D.J."/>
            <person name="Mead D."/>
            <person name="Buti M."/>
            <person name="Cavallini A."/>
            <person name="Hytonen T."/>
            <person name="Andres J."/>
            <person name="Pham M."/>
            <person name="Weisz D."/>
            <person name="Mascagni F."/>
            <person name="Usai G."/>
            <person name="Natali L."/>
            <person name="Bassil N."/>
            <person name="Fernandez G.E."/>
            <person name="Lomsadze A."/>
            <person name="Armour M."/>
            <person name="Olukolu B."/>
            <person name="Poorten T."/>
            <person name="Britton C."/>
            <person name="Davik J."/>
            <person name="Ashrafi H."/>
            <person name="Aiden E.L."/>
            <person name="Borodovsky M."/>
            <person name="Worthington M."/>
        </authorList>
    </citation>
    <scope>NUCLEOTIDE SEQUENCE [LARGE SCALE GENOMIC DNA]</scope>
    <source>
        <strain evidence="4">PI 553951</strain>
    </source>
</reference>
<dbReference type="Gene3D" id="3.30.497.10">
    <property type="entry name" value="Antithrombin, subunit I, domain 2"/>
    <property type="match status" value="1"/>
</dbReference>
<organism evidence="4 5">
    <name type="scientific">Rubus argutus</name>
    <name type="common">Southern blackberry</name>
    <dbReference type="NCBI Taxonomy" id="59490"/>
    <lineage>
        <taxon>Eukaryota</taxon>
        <taxon>Viridiplantae</taxon>
        <taxon>Streptophyta</taxon>
        <taxon>Embryophyta</taxon>
        <taxon>Tracheophyta</taxon>
        <taxon>Spermatophyta</taxon>
        <taxon>Magnoliopsida</taxon>
        <taxon>eudicotyledons</taxon>
        <taxon>Gunneridae</taxon>
        <taxon>Pentapetalae</taxon>
        <taxon>rosids</taxon>
        <taxon>fabids</taxon>
        <taxon>Rosales</taxon>
        <taxon>Rosaceae</taxon>
        <taxon>Rosoideae</taxon>
        <taxon>Rosoideae incertae sedis</taxon>
        <taxon>Rubus</taxon>
    </lineage>
</organism>
<proteinExistence type="inferred from homology"/>
<dbReference type="EMBL" id="JBEDUW010000005">
    <property type="protein sequence ID" value="KAK9926466.1"/>
    <property type="molecule type" value="Genomic_DNA"/>
</dbReference>
<dbReference type="InterPro" id="IPR023796">
    <property type="entry name" value="Serpin_dom"/>
</dbReference>
<evidence type="ECO:0000256" key="2">
    <source>
        <dbReference type="RuleBase" id="RU000411"/>
    </source>
</evidence>
<dbReference type="PANTHER" id="PTHR11461:SF211">
    <property type="entry name" value="GH10112P-RELATED"/>
    <property type="match status" value="1"/>
</dbReference>
<comment type="caution">
    <text evidence="4">The sequence shown here is derived from an EMBL/GenBank/DDBJ whole genome shotgun (WGS) entry which is preliminary data.</text>
</comment>
<evidence type="ECO:0000256" key="1">
    <source>
        <dbReference type="ARBA" id="ARBA00009500"/>
    </source>
</evidence>
<gene>
    <name evidence="4" type="ORF">M0R45_023696</name>
</gene>
<evidence type="ECO:0000259" key="3">
    <source>
        <dbReference type="SMART" id="SM00093"/>
    </source>
</evidence>
<dbReference type="GO" id="GO:0004867">
    <property type="term" value="F:serine-type endopeptidase inhibitor activity"/>
    <property type="evidence" value="ECO:0007669"/>
    <property type="project" value="InterPro"/>
</dbReference>
<dbReference type="SUPFAM" id="SSF56574">
    <property type="entry name" value="Serpins"/>
    <property type="match status" value="1"/>
</dbReference>
<name>A0AAW1WR33_RUBAR</name>
<dbReference type="SMART" id="SM00093">
    <property type="entry name" value="SERPIN"/>
    <property type="match status" value="1"/>
</dbReference>
<dbReference type="InterPro" id="IPR042185">
    <property type="entry name" value="Serpin_sf_2"/>
</dbReference>
<dbReference type="GO" id="GO:0005615">
    <property type="term" value="C:extracellular space"/>
    <property type="evidence" value="ECO:0007669"/>
    <property type="project" value="InterPro"/>
</dbReference>
<dbReference type="CDD" id="cd02043">
    <property type="entry name" value="serpinP_plants"/>
    <property type="match status" value="1"/>
</dbReference>
<dbReference type="PROSITE" id="PS00284">
    <property type="entry name" value="SERPIN"/>
    <property type="match status" value="1"/>
</dbReference>
<dbReference type="Proteomes" id="UP001457282">
    <property type="component" value="Unassembled WGS sequence"/>
</dbReference>
<dbReference type="AlphaFoldDB" id="A0AAW1WR33"/>
<dbReference type="Pfam" id="PF00079">
    <property type="entry name" value="Serpin"/>
    <property type="match status" value="1"/>
</dbReference>